<protein>
    <submittedName>
        <fullName evidence="2">Uncharacterized protein</fullName>
    </submittedName>
</protein>
<reference evidence="2 3" key="1">
    <citation type="journal article" date="2024" name="J Genomics">
        <title>Draft genome sequencing and assembly of Favolaschia claudopus CIRM-BRFM 2984 isolated from oak limbs.</title>
        <authorList>
            <person name="Navarro D."/>
            <person name="Drula E."/>
            <person name="Chaduli D."/>
            <person name="Cazenave R."/>
            <person name="Ahrendt S."/>
            <person name="Wang J."/>
            <person name="Lipzen A."/>
            <person name="Daum C."/>
            <person name="Barry K."/>
            <person name="Grigoriev I.V."/>
            <person name="Favel A."/>
            <person name="Rosso M.N."/>
            <person name="Martin F."/>
        </authorList>
    </citation>
    <scope>NUCLEOTIDE SEQUENCE [LARGE SCALE GENOMIC DNA]</scope>
    <source>
        <strain evidence="2 3">CIRM-BRFM 2984</strain>
    </source>
</reference>
<dbReference type="Proteomes" id="UP001362999">
    <property type="component" value="Unassembled WGS sequence"/>
</dbReference>
<evidence type="ECO:0000313" key="2">
    <source>
        <dbReference type="EMBL" id="KAK6981239.1"/>
    </source>
</evidence>
<proteinExistence type="predicted"/>
<feature type="region of interest" description="Disordered" evidence="1">
    <location>
        <begin position="1"/>
        <end position="42"/>
    </location>
</feature>
<evidence type="ECO:0000256" key="1">
    <source>
        <dbReference type="SAM" id="MobiDB-lite"/>
    </source>
</evidence>
<gene>
    <name evidence="2" type="ORF">R3P38DRAFT_3234503</name>
</gene>
<dbReference type="AlphaFoldDB" id="A0AAV9ZGF7"/>
<name>A0AAV9ZGF7_9AGAR</name>
<comment type="caution">
    <text evidence="2">The sequence shown here is derived from an EMBL/GenBank/DDBJ whole genome shotgun (WGS) entry which is preliminary data.</text>
</comment>
<feature type="compositionally biased region" description="Basic and acidic residues" evidence="1">
    <location>
        <begin position="109"/>
        <end position="118"/>
    </location>
</feature>
<sequence>MSANRTPVKDKTLPDCRNDEEELEDDNPASGLKGGDARPGSTLEKLFRRFKARRERAAIAALFAAADPVETKDAVELLATAIAWVESRSRHHNGLAEADGRRRSRWRKASVDAEKMDDANNYQQTRLSTGTTSPPTTDLDQLTPPQRQRKSFGIFRL</sequence>
<feature type="compositionally biased region" description="Basic and acidic residues" evidence="1">
    <location>
        <begin position="7"/>
        <end position="17"/>
    </location>
</feature>
<feature type="compositionally biased region" description="Acidic residues" evidence="1">
    <location>
        <begin position="18"/>
        <end position="27"/>
    </location>
</feature>
<keyword evidence="3" id="KW-1185">Reference proteome</keyword>
<organism evidence="2 3">
    <name type="scientific">Favolaschia claudopus</name>
    <dbReference type="NCBI Taxonomy" id="2862362"/>
    <lineage>
        <taxon>Eukaryota</taxon>
        <taxon>Fungi</taxon>
        <taxon>Dikarya</taxon>
        <taxon>Basidiomycota</taxon>
        <taxon>Agaricomycotina</taxon>
        <taxon>Agaricomycetes</taxon>
        <taxon>Agaricomycetidae</taxon>
        <taxon>Agaricales</taxon>
        <taxon>Marasmiineae</taxon>
        <taxon>Mycenaceae</taxon>
        <taxon>Favolaschia</taxon>
    </lineage>
</organism>
<dbReference type="EMBL" id="JAWWNJ010000152">
    <property type="protein sequence ID" value="KAK6981239.1"/>
    <property type="molecule type" value="Genomic_DNA"/>
</dbReference>
<evidence type="ECO:0000313" key="3">
    <source>
        <dbReference type="Proteomes" id="UP001362999"/>
    </source>
</evidence>
<accession>A0AAV9ZGF7</accession>
<feature type="compositionally biased region" description="Low complexity" evidence="1">
    <location>
        <begin position="131"/>
        <end position="146"/>
    </location>
</feature>
<feature type="region of interest" description="Disordered" evidence="1">
    <location>
        <begin position="89"/>
        <end position="157"/>
    </location>
</feature>
<feature type="compositionally biased region" description="Polar residues" evidence="1">
    <location>
        <begin position="120"/>
        <end position="130"/>
    </location>
</feature>